<comment type="caution">
    <text evidence="1">The sequence shown here is derived from an EMBL/GenBank/DDBJ whole genome shotgun (WGS) entry which is preliminary data.</text>
</comment>
<dbReference type="Proteomes" id="UP000028058">
    <property type="component" value="Unassembled WGS sequence"/>
</dbReference>
<evidence type="ECO:0000313" key="2">
    <source>
        <dbReference type="Proteomes" id="UP000028058"/>
    </source>
</evidence>
<dbReference type="RefSeq" id="WP_043463318.1">
    <property type="nucleotide sequence ID" value="NZ_CP134822.1"/>
</dbReference>
<proteinExistence type="predicted"/>
<organism evidence="1 2">
    <name type="scientific">Streptomyces xinghaiensis</name>
    <dbReference type="NCBI Taxonomy" id="1038928"/>
    <lineage>
        <taxon>Bacteria</taxon>
        <taxon>Bacillati</taxon>
        <taxon>Actinomycetota</taxon>
        <taxon>Actinomycetes</taxon>
        <taxon>Kitasatosporales</taxon>
        <taxon>Streptomycetaceae</taxon>
        <taxon>Streptomyces</taxon>
    </lineage>
</organism>
<keyword evidence="2" id="KW-1185">Reference proteome</keyword>
<accession>A0A3R7IUE7</accession>
<dbReference type="OrthoDB" id="7057927at2"/>
<dbReference type="AlphaFoldDB" id="A0A3R7IUE7"/>
<reference evidence="1 2" key="1">
    <citation type="journal article" date="2014" name="Genome Announc.">
        <title>Draft Genome Sequence of Streptomyces fradiae ATCC 19609, a Strain Highly Sensitive to Antibiotics.</title>
        <authorList>
            <person name="Bekker O.B."/>
            <person name="Klimina K.M."/>
            <person name="Vatlin A.A."/>
            <person name="Zakharevich N.V."/>
            <person name="Kasianov A.S."/>
            <person name="Danilenko V.N."/>
        </authorList>
    </citation>
    <scope>NUCLEOTIDE SEQUENCE [LARGE SCALE GENOMIC DNA]</scope>
    <source>
        <strain evidence="1 2">ATCC 19609</strain>
    </source>
</reference>
<dbReference type="Gene3D" id="1.25.40.10">
    <property type="entry name" value="Tetratricopeptide repeat domain"/>
    <property type="match status" value="1"/>
</dbReference>
<protein>
    <recommendedName>
        <fullName evidence="3">DUF4034 domain-containing protein</fullName>
    </recommendedName>
</protein>
<dbReference type="InterPro" id="IPR011990">
    <property type="entry name" value="TPR-like_helical_dom_sf"/>
</dbReference>
<evidence type="ECO:0000313" key="1">
    <source>
        <dbReference type="EMBL" id="RKM96426.1"/>
    </source>
</evidence>
<gene>
    <name evidence="1" type="ORF">SFRA_010125</name>
</gene>
<sequence>MTPPPPPPPLGRSRNKDGFAFDPALDDTELAGVRDALVQGRWGESRALLARTGRDWDRRGHRLVVLGMEPNSAAWAEEWRLAEPDSVDAAALYACAKVFRALRGKEDPAAAREVCRAAARMYPADPSPWLALLILARHTGTDEERLQIFDQVRGRHREHHHAHHLMTACLAEHQQGDRDDPFHEVYDFAAWAAEQAPADSPLCALPVIAHTERYRVLAHAGIEPRDPTRSGHWKSRRARQVMKAAFDWWLEWGYEEHPRRLVDLNFLAHAKYHEGRPWEAAALFHRIGRHATKEPWSYPDRDPRKTYRAAHAAATGGTDIR</sequence>
<name>A0A3R7IUE7_9ACTN</name>
<dbReference type="EMBL" id="JNAD02000004">
    <property type="protein sequence ID" value="RKM96426.1"/>
    <property type="molecule type" value="Genomic_DNA"/>
</dbReference>
<evidence type="ECO:0008006" key="3">
    <source>
        <dbReference type="Google" id="ProtNLM"/>
    </source>
</evidence>